<comment type="caution">
    <text evidence="1">The sequence shown here is derived from an EMBL/GenBank/DDBJ whole genome shotgun (WGS) entry which is preliminary data.</text>
</comment>
<accession>X0TRK0</accession>
<dbReference type="AlphaFoldDB" id="X0TRK0"/>
<dbReference type="EMBL" id="BARS01000532">
    <property type="protein sequence ID" value="GAF78760.1"/>
    <property type="molecule type" value="Genomic_DNA"/>
</dbReference>
<gene>
    <name evidence="1" type="ORF">S01H1_01261</name>
</gene>
<sequence>MLASPVGGQALESGKGVVNLEEGDLLGQVGRLALGDHSCGAVADGVGDELLAVAVLAWQGYEQVAGPDLTRVDGHAAKRLSLDGPAHGDKQGVESTRYVLSGWHGPILSLRALLH</sequence>
<protein>
    <submittedName>
        <fullName evidence="1">Uncharacterized protein</fullName>
    </submittedName>
</protein>
<organism evidence="1">
    <name type="scientific">marine sediment metagenome</name>
    <dbReference type="NCBI Taxonomy" id="412755"/>
    <lineage>
        <taxon>unclassified sequences</taxon>
        <taxon>metagenomes</taxon>
        <taxon>ecological metagenomes</taxon>
    </lineage>
</organism>
<evidence type="ECO:0000313" key="1">
    <source>
        <dbReference type="EMBL" id="GAF78760.1"/>
    </source>
</evidence>
<reference evidence="1" key="1">
    <citation type="journal article" date="2014" name="Front. Microbiol.">
        <title>High frequency of phylogenetically diverse reductive dehalogenase-homologous genes in deep subseafloor sedimentary metagenomes.</title>
        <authorList>
            <person name="Kawai M."/>
            <person name="Futagami T."/>
            <person name="Toyoda A."/>
            <person name="Takaki Y."/>
            <person name="Nishi S."/>
            <person name="Hori S."/>
            <person name="Arai W."/>
            <person name="Tsubouchi T."/>
            <person name="Morono Y."/>
            <person name="Uchiyama I."/>
            <person name="Ito T."/>
            <person name="Fujiyama A."/>
            <person name="Inagaki F."/>
            <person name="Takami H."/>
        </authorList>
    </citation>
    <scope>NUCLEOTIDE SEQUENCE</scope>
    <source>
        <strain evidence="1">Expedition CK06-06</strain>
    </source>
</reference>
<proteinExistence type="predicted"/>
<name>X0TRK0_9ZZZZ</name>